<evidence type="ECO:0000313" key="3">
    <source>
        <dbReference type="EMBL" id="MFC3114955.1"/>
    </source>
</evidence>
<evidence type="ECO:0000256" key="1">
    <source>
        <dbReference type="ARBA" id="ARBA00045658"/>
    </source>
</evidence>
<comment type="caution">
    <text evidence="3">The sequence shown here is derived from an EMBL/GenBank/DDBJ whole genome shotgun (WGS) entry which is preliminary data.</text>
</comment>
<protein>
    <submittedName>
        <fullName evidence="3">CobW family GTP-binding protein</fullName>
    </submittedName>
</protein>
<dbReference type="PANTHER" id="PTHR13748:SF46">
    <property type="entry name" value="ZINC CHAPERONE YEIR"/>
    <property type="match status" value="1"/>
</dbReference>
<proteinExistence type="predicted"/>
<dbReference type="InterPro" id="IPR003495">
    <property type="entry name" value="CobW/HypB/UreG_nucleotide-bd"/>
</dbReference>
<dbReference type="Pfam" id="PF02492">
    <property type="entry name" value="cobW"/>
    <property type="match status" value="1"/>
</dbReference>
<dbReference type="SMART" id="SM00833">
    <property type="entry name" value="CobW_C"/>
    <property type="match status" value="1"/>
</dbReference>
<reference evidence="4" key="1">
    <citation type="journal article" date="2019" name="Int. J. Syst. Evol. Microbiol.">
        <title>The Global Catalogue of Microorganisms (GCM) 10K type strain sequencing project: providing services to taxonomists for standard genome sequencing and annotation.</title>
        <authorList>
            <consortium name="The Broad Institute Genomics Platform"/>
            <consortium name="The Broad Institute Genome Sequencing Center for Infectious Disease"/>
            <person name="Wu L."/>
            <person name="Ma J."/>
        </authorList>
    </citation>
    <scope>NUCLEOTIDE SEQUENCE [LARGE SCALE GENOMIC DNA]</scope>
    <source>
        <strain evidence="4">KCTC 52237</strain>
    </source>
</reference>
<dbReference type="Gene3D" id="3.40.50.300">
    <property type="entry name" value="P-loop containing nucleotide triphosphate hydrolases"/>
    <property type="match status" value="1"/>
</dbReference>
<dbReference type="SUPFAM" id="SSF52540">
    <property type="entry name" value="P-loop containing nucleoside triphosphate hydrolases"/>
    <property type="match status" value="1"/>
</dbReference>
<dbReference type="InterPro" id="IPR027417">
    <property type="entry name" value="P-loop_NTPase"/>
</dbReference>
<dbReference type="RefSeq" id="WP_378116763.1">
    <property type="nucleotide sequence ID" value="NZ_JBHRTF010000002.1"/>
</dbReference>
<organism evidence="3 4">
    <name type="scientific">Cellvibrio fontiphilus</name>
    <dbReference type="NCBI Taxonomy" id="1815559"/>
    <lineage>
        <taxon>Bacteria</taxon>
        <taxon>Pseudomonadati</taxon>
        <taxon>Pseudomonadota</taxon>
        <taxon>Gammaproteobacteria</taxon>
        <taxon>Cellvibrionales</taxon>
        <taxon>Cellvibrionaceae</taxon>
        <taxon>Cellvibrio</taxon>
    </lineage>
</organism>
<evidence type="ECO:0000259" key="2">
    <source>
        <dbReference type="SMART" id="SM00833"/>
    </source>
</evidence>
<feature type="domain" description="CobW C-terminal" evidence="2">
    <location>
        <begin position="257"/>
        <end position="344"/>
    </location>
</feature>
<keyword evidence="4" id="KW-1185">Reference proteome</keyword>
<gene>
    <name evidence="3" type="ORF">ACFODX_05235</name>
</gene>
<dbReference type="Proteomes" id="UP001595555">
    <property type="component" value="Unassembled WGS sequence"/>
</dbReference>
<dbReference type="PANTHER" id="PTHR13748">
    <property type="entry name" value="COBW-RELATED"/>
    <property type="match status" value="1"/>
</dbReference>
<evidence type="ECO:0000313" key="4">
    <source>
        <dbReference type="Proteomes" id="UP001595555"/>
    </source>
</evidence>
<dbReference type="InterPro" id="IPR011629">
    <property type="entry name" value="CobW-like_C"/>
</dbReference>
<accession>A0ABV7FBP7</accession>
<dbReference type="CDD" id="cd03112">
    <property type="entry name" value="CobW-like"/>
    <property type="match status" value="1"/>
</dbReference>
<dbReference type="InterPro" id="IPR051316">
    <property type="entry name" value="Zinc-reg_GTPase_activator"/>
</dbReference>
<sequence length="359" mass="39553">MTLQTQTTPKPLIPTNIITGFLGVGKTTAIKHLLQHKPEGEVWSVLVNEFGEIGIDGALLKETNAHIREVPGGCICCVAGLPMKMALNMLIARTKPDRLLIEPTGLGHPEEIINSLTGEYYDTVLDLRATLTLVDPRKLSDERYTNNATFQDQIAVADVLIANKVDQCSPLDRANFDDLVASFAPPKQASFAVEQGALQLDWLDYPRQPHQLKHPGLHTAGKPNRLSPQRELYNAAIKLPEGEEFVRRENSGQGFYSCGWMFQPRVQFDFNQLFGWMTGLALVRAKAVMNTDQGVYMFNAEQGVLSVKPLDLDAELDLSDSRIELIDDKPLAVAQLEAVLMACRHAAVDQAGGPEISPT</sequence>
<dbReference type="EMBL" id="JBHRTF010000002">
    <property type="protein sequence ID" value="MFC3114955.1"/>
    <property type="molecule type" value="Genomic_DNA"/>
</dbReference>
<name>A0ABV7FBP7_9GAMM</name>
<comment type="function">
    <text evidence="1">Zinc chaperone that directly transfers zinc cofactor to target proteins, thereby activating them. Zinc is transferred from the CXCC motif in the GTPase domain to the zinc binding site in target proteins in a process requiring GTP hydrolysis.</text>
</comment>